<dbReference type="AlphaFoldDB" id="A0A285ISC8"/>
<dbReference type="GO" id="GO:0016787">
    <property type="term" value="F:hydrolase activity"/>
    <property type="evidence" value="ECO:0007669"/>
    <property type="project" value="UniProtKB-KW"/>
</dbReference>
<sequence length="260" mass="26942">MAFQPLPLFVDGGQSEDMNFRGFGGPTVTFRLGGLTFLTDPTFDDAGDYPIGDRALTKTAPAAAGPEAAGPVDVVLLSHDQHPDNLDHGGRAFAATVPLVLTTPAGAERLGGNARGLEAWESTTVGDVRITAVPAQHGPDGTEHLVGPVTGFVLEAAGETVYVSGDNASLDVVREIASRFPRVDVAVLFGGAARTPLVGDHNLTISAADMVEATRILGAGTVVPAHIDSWAHFTESISDVRSAFAAAGLEDRLQEPDPAK</sequence>
<evidence type="ECO:0000256" key="1">
    <source>
        <dbReference type="ARBA" id="ARBA00022801"/>
    </source>
</evidence>
<evidence type="ECO:0000259" key="2">
    <source>
        <dbReference type="Pfam" id="PF12706"/>
    </source>
</evidence>
<feature type="domain" description="Metallo-beta-lactamase" evidence="2">
    <location>
        <begin position="37"/>
        <end position="227"/>
    </location>
</feature>
<keyword evidence="1" id="KW-0378">Hydrolase</keyword>
<dbReference type="InterPro" id="IPR001279">
    <property type="entry name" value="Metallo-B-lactamas"/>
</dbReference>
<reference evidence="3 4" key="1">
    <citation type="submission" date="2017-09" db="EMBL/GenBank/DDBJ databases">
        <authorList>
            <person name="Ehlers B."/>
            <person name="Leendertz F.H."/>
        </authorList>
    </citation>
    <scope>NUCLEOTIDE SEQUENCE [LARGE SCALE GENOMIC DNA]</scope>
    <source>
        <strain evidence="3 4">CGMCC 4.6857</strain>
    </source>
</reference>
<dbReference type="PANTHER" id="PTHR43546">
    <property type="entry name" value="UPF0173 METAL-DEPENDENT HYDROLASE MJ1163-RELATED"/>
    <property type="match status" value="1"/>
</dbReference>
<dbReference type="Pfam" id="PF12706">
    <property type="entry name" value="Lactamase_B_2"/>
    <property type="match status" value="1"/>
</dbReference>
<accession>A0A285ISC8</accession>
<dbReference type="PANTHER" id="PTHR43546:SF9">
    <property type="entry name" value="L-ASCORBATE-6-PHOSPHATE LACTONASE ULAG-RELATED"/>
    <property type="match status" value="1"/>
</dbReference>
<name>A0A285ISC8_9ACTN</name>
<keyword evidence="4" id="KW-1185">Reference proteome</keyword>
<evidence type="ECO:0000313" key="4">
    <source>
        <dbReference type="Proteomes" id="UP000219612"/>
    </source>
</evidence>
<evidence type="ECO:0000313" key="3">
    <source>
        <dbReference type="EMBL" id="SNY50607.1"/>
    </source>
</evidence>
<protein>
    <submittedName>
        <fullName evidence="3">L-ascorbate metabolism protein UlaG, beta-lactamase superfamily</fullName>
    </submittedName>
</protein>
<dbReference type="Proteomes" id="UP000219612">
    <property type="component" value="Unassembled WGS sequence"/>
</dbReference>
<dbReference type="InterPro" id="IPR036866">
    <property type="entry name" value="RibonucZ/Hydroxyglut_hydro"/>
</dbReference>
<organism evidence="3 4">
    <name type="scientific">Paractinoplanes atraurantiacus</name>
    <dbReference type="NCBI Taxonomy" id="1036182"/>
    <lineage>
        <taxon>Bacteria</taxon>
        <taxon>Bacillati</taxon>
        <taxon>Actinomycetota</taxon>
        <taxon>Actinomycetes</taxon>
        <taxon>Micromonosporales</taxon>
        <taxon>Micromonosporaceae</taxon>
        <taxon>Paractinoplanes</taxon>
    </lineage>
</organism>
<dbReference type="EMBL" id="OBDY01000011">
    <property type="protein sequence ID" value="SNY50607.1"/>
    <property type="molecule type" value="Genomic_DNA"/>
</dbReference>
<proteinExistence type="predicted"/>
<dbReference type="RefSeq" id="WP_245923347.1">
    <property type="nucleotide sequence ID" value="NZ_OBDY01000011.1"/>
</dbReference>
<dbReference type="InterPro" id="IPR050114">
    <property type="entry name" value="UPF0173_UPF0282_UlaG_hydrolase"/>
</dbReference>
<dbReference type="SUPFAM" id="SSF56281">
    <property type="entry name" value="Metallo-hydrolase/oxidoreductase"/>
    <property type="match status" value="1"/>
</dbReference>
<dbReference type="Gene3D" id="3.60.15.10">
    <property type="entry name" value="Ribonuclease Z/Hydroxyacylglutathione hydrolase-like"/>
    <property type="match status" value="1"/>
</dbReference>
<gene>
    <name evidence="3" type="ORF">SAMN05421748_11159</name>
</gene>